<dbReference type="GO" id="GO:0002100">
    <property type="term" value="P:tRNA wobble adenosine to inosine editing"/>
    <property type="evidence" value="ECO:0007669"/>
    <property type="project" value="UniProtKB-UniRule"/>
</dbReference>
<evidence type="ECO:0000259" key="9">
    <source>
        <dbReference type="PROSITE" id="PS51747"/>
    </source>
</evidence>
<dbReference type="Proteomes" id="UP000030136">
    <property type="component" value="Unassembled WGS sequence"/>
</dbReference>
<evidence type="ECO:0000313" key="10">
    <source>
        <dbReference type="EMBL" id="KGN94128.1"/>
    </source>
</evidence>
<comment type="function">
    <text evidence="8">Catalyzes the deamination of adenosine to inosine at the wobble position 34 of tRNA(Arg2).</text>
</comment>
<dbReference type="PROSITE" id="PS51747">
    <property type="entry name" value="CYT_DCMP_DEAMINASES_2"/>
    <property type="match status" value="1"/>
</dbReference>
<dbReference type="Gene3D" id="3.40.140.10">
    <property type="entry name" value="Cytidine Deaminase, domain 2"/>
    <property type="match status" value="1"/>
</dbReference>
<keyword evidence="13" id="KW-1185">Reference proteome</keyword>
<evidence type="ECO:0000256" key="6">
    <source>
        <dbReference type="ARBA" id="ARBA00022833"/>
    </source>
</evidence>
<dbReference type="GO" id="GO:0008270">
    <property type="term" value="F:zinc ion binding"/>
    <property type="evidence" value="ECO:0007669"/>
    <property type="project" value="UniProtKB-UniRule"/>
</dbReference>
<feature type="binding site" evidence="8">
    <location>
        <position position="56"/>
    </location>
    <ligand>
        <name>Zn(2+)</name>
        <dbReference type="ChEBI" id="CHEBI:29105"/>
        <note>catalytic</note>
    </ligand>
</feature>
<dbReference type="PROSITE" id="PS00903">
    <property type="entry name" value="CYT_DCMP_DEAMINASES_1"/>
    <property type="match status" value="1"/>
</dbReference>
<organism evidence="11 13">
    <name type="scientific">Porphyromonas crevioricanis</name>
    <dbReference type="NCBI Taxonomy" id="393921"/>
    <lineage>
        <taxon>Bacteria</taxon>
        <taxon>Pseudomonadati</taxon>
        <taxon>Bacteroidota</taxon>
        <taxon>Bacteroidia</taxon>
        <taxon>Bacteroidales</taxon>
        <taxon>Porphyromonadaceae</taxon>
        <taxon>Porphyromonas</taxon>
    </lineage>
</organism>
<evidence type="ECO:0000256" key="3">
    <source>
        <dbReference type="ARBA" id="ARBA00022694"/>
    </source>
</evidence>
<dbReference type="OrthoDB" id="9802676at2"/>
<comment type="subunit">
    <text evidence="2 8">Homodimer.</text>
</comment>
<dbReference type="InterPro" id="IPR016193">
    <property type="entry name" value="Cytidine_deaminase-like"/>
</dbReference>
<dbReference type="PANTHER" id="PTHR11079">
    <property type="entry name" value="CYTOSINE DEAMINASE FAMILY MEMBER"/>
    <property type="match status" value="1"/>
</dbReference>
<dbReference type="RefSeq" id="WP_023936343.1">
    <property type="nucleotide sequence ID" value="NZ_FUXH01000003.1"/>
</dbReference>
<dbReference type="EMBL" id="LS483447">
    <property type="protein sequence ID" value="SQH73937.1"/>
    <property type="molecule type" value="Genomic_DNA"/>
</dbReference>
<dbReference type="EMBL" id="JQJC01000020">
    <property type="protein sequence ID" value="KGN94128.1"/>
    <property type="molecule type" value="Genomic_DNA"/>
</dbReference>
<dbReference type="EC" id="3.5.4.33" evidence="8"/>
<dbReference type="SUPFAM" id="SSF53927">
    <property type="entry name" value="Cytidine deaminase-like"/>
    <property type="match status" value="1"/>
</dbReference>
<accession>A0A0A2FSY7</accession>
<gene>
    <name evidence="8 11" type="primary">tadA</name>
    <name evidence="10" type="ORF">HQ38_06180</name>
    <name evidence="11" type="ORF">NCTC12858_01816</name>
</gene>
<dbReference type="InterPro" id="IPR028883">
    <property type="entry name" value="tRNA_aden_deaminase"/>
</dbReference>
<comment type="cofactor">
    <cofactor evidence="8">
        <name>Zn(2+)</name>
        <dbReference type="ChEBI" id="CHEBI:29105"/>
    </cofactor>
    <text evidence="8">Binds 1 zinc ion per subunit.</text>
</comment>
<reference evidence="11 13" key="2">
    <citation type="submission" date="2018-06" db="EMBL/GenBank/DDBJ databases">
        <authorList>
            <consortium name="Pathogen Informatics"/>
            <person name="Doyle S."/>
        </authorList>
    </citation>
    <scope>NUCLEOTIDE SEQUENCE [LARGE SCALE GENOMIC DNA]</scope>
    <source>
        <strain evidence="11 13">NCTC12858</strain>
    </source>
</reference>
<dbReference type="AlphaFoldDB" id="A0A0A2FSY7"/>
<keyword evidence="4 8" id="KW-0479">Metal-binding</keyword>
<evidence type="ECO:0000256" key="1">
    <source>
        <dbReference type="ARBA" id="ARBA00010669"/>
    </source>
</evidence>
<evidence type="ECO:0000313" key="12">
    <source>
        <dbReference type="Proteomes" id="UP000030136"/>
    </source>
</evidence>
<evidence type="ECO:0000256" key="7">
    <source>
        <dbReference type="ARBA" id="ARBA00048045"/>
    </source>
</evidence>
<dbReference type="GO" id="GO:0052717">
    <property type="term" value="F:tRNA-specific adenosine-34 deaminase activity"/>
    <property type="evidence" value="ECO:0007669"/>
    <property type="project" value="UniProtKB-UniRule"/>
</dbReference>
<feature type="binding site" evidence="8">
    <location>
        <position position="86"/>
    </location>
    <ligand>
        <name>Zn(2+)</name>
        <dbReference type="ChEBI" id="CHEBI:29105"/>
        <note>catalytic</note>
    </ligand>
</feature>
<dbReference type="STRING" id="393921.HQ45_03690"/>
<evidence type="ECO:0000313" key="13">
    <source>
        <dbReference type="Proteomes" id="UP000249300"/>
    </source>
</evidence>
<keyword evidence="3 8" id="KW-0819">tRNA processing</keyword>
<proteinExistence type="inferred from homology"/>
<dbReference type="CDD" id="cd01285">
    <property type="entry name" value="nucleoside_deaminase"/>
    <property type="match status" value="1"/>
</dbReference>
<name>A0A0A2FSY7_9PORP</name>
<dbReference type="Proteomes" id="UP000249300">
    <property type="component" value="Chromosome 1"/>
</dbReference>
<keyword evidence="5 8" id="KW-0378">Hydrolase</keyword>
<protein>
    <recommendedName>
        <fullName evidence="8">tRNA-specific adenosine deaminase</fullName>
        <ecNumber evidence="8">3.5.4.33</ecNumber>
    </recommendedName>
</protein>
<evidence type="ECO:0000256" key="4">
    <source>
        <dbReference type="ARBA" id="ARBA00022723"/>
    </source>
</evidence>
<reference evidence="10 12" key="1">
    <citation type="submission" date="2014-08" db="EMBL/GenBank/DDBJ databases">
        <title>Porphyromonas crevioricanis strain:COT-253_OH1447 Genome sequencing.</title>
        <authorList>
            <person name="Wallis C."/>
            <person name="Deusch O."/>
            <person name="O'Flynn C."/>
            <person name="Davis I."/>
            <person name="Jospin G."/>
            <person name="Darling A.E."/>
            <person name="Coil D.A."/>
            <person name="Alexiev A."/>
            <person name="Horsfall A."/>
            <person name="Kirkwood N."/>
            <person name="Harris S."/>
            <person name="Eisen J.A."/>
        </authorList>
    </citation>
    <scope>NUCLEOTIDE SEQUENCE [LARGE SCALE GENOMIC DNA]</scope>
    <source>
        <strain evidence="12">COT-253 OH1447</strain>
        <strain evidence="10">COT-253_OH1447</strain>
    </source>
</reference>
<dbReference type="PANTHER" id="PTHR11079:SF202">
    <property type="entry name" value="TRNA-SPECIFIC ADENOSINE DEAMINASE"/>
    <property type="match status" value="1"/>
</dbReference>
<dbReference type="eggNOG" id="COG0590">
    <property type="taxonomic scope" value="Bacteria"/>
</dbReference>
<keyword evidence="6 8" id="KW-0862">Zinc</keyword>
<sequence length="148" mass="16396">MIEYNIDEQYMRLALEEADMALREEEVPIGAIVVCNGKVIGRAHNRVEALKDVTAHAEMLAITSASEYLGSKYLTNCILYVTVEPCPMCAAAIGWARVGKLVYGATEDKFGYNRIGRAPLLHKTCQVQSGILAQDCAALMQGFFRKHR</sequence>
<evidence type="ECO:0000256" key="2">
    <source>
        <dbReference type="ARBA" id="ARBA00011738"/>
    </source>
</evidence>
<comment type="catalytic activity">
    <reaction evidence="7 8">
        <text>adenosine(34) in tRNA + H2O + H(+) = inosine(34) in tRNA + NH4(+)</text>
        <dbReference type="Rhea" id="RHEA:43168"/>
        <dbReference type="Rhea" id="RHEA-COMP:10373"/>
        <dbReference type="Rhea" id="RHEA-COMP:10374"/>
        <dbReference type="ChEBI" id="CHEBI:15377"/>
        <dbReference type="ChEBI" id="CHEBI:15378"/>
        <dbReference type="ChEBI" id="CHEBI:28938"/>
        <dbReference type="ChEBI" id="CHEBI:74411"/>
        <dbReference type="ChEBI" id="CHEBI:82852"/>
        <dbReference type="EC" id="3.5.4.33"/>
    </reaction>
</comment>
<feature type="domain" description="CMP/dCMP-type deaminase" evidence="9">
    <location>
        <begin position="5"/>
        <end position="120"/>
    </location>
</feature>
<dbReference type="Pfam" id="PF00383">
    <property type="entry name" value="dCMP_cyt_deam_1"/>
    <property type="match status" value="1"/>
</dbReference>
<feature type="binding site" evidence="8">
    <location>
        <position position="89"/>
    </location>
    <ligand>
        <name>Zn(2+)</name>
        <dbReference type="ChEBI" id="CHEBI:29105"/>
        <note>catalytic</note>
    </ligand>
</feature>
<dbReference type="HAMAP" id="MF_00972">
    <property type="entry name" value="tRNA_aden_deaminase"/>
    <property type="match status" value="1"/>
</dbReference>
<comment type="similarity">
    <text evidence="1">Belongs to the cytidine and deoxycytidylate deaminase family. ADAT2 subfamily.</text>
</comment>
<dbReference type="InterPro" id="IPR016192">
    <property type="entry name" value="APOBEC/CMP_deaminase_Zn-bd"/>
</dbReference>
<dbReference type="KEGG" id="pcre:NCTC12858_01816"/>
<dbReference type="InterPro" id="IPR002125">
    <property type="entry name" value="CMP_dCMP_dom"/>
</dbReference>
<evidence type="ECO:0000256" key="5">
    <source>
        <dbReference type="ARBA" id="ARBA00022801"/>
    </source>
</evidence>
<feature type="active site" description="Proton donor" evidence="8">
    <location>
        <position position="58"/>
    </location>
</feature>
<evidence type="ECO:0000313" key="11">
    <source>
        <dbReference type="EMBL" id="SQH73937.1"/>
    </source>
</evidence>
<evidence type="ECO:0000256" key="8">
    <source>
        <dbReference type="HAMAP-Rule" id="MF_00972"/>
    </source>
</evidence>